<accession>A0A7I8LCA2</accession>
<dbReference type="InterPro" id="IPR035979">
    <property type="entry name" value="RBD_domain_sf"/>
</dbReference>
<dbReference type="SMART" id="SM00360">
    <property type="entry name" value="RRM"/>
    <property type="match status" value="1"/>
</dbReference>
<dbReference type="SUPFAM" id="SSF54928">
    <property type="entry name" value="RNA-binding domain, RBD"/>
    <property type="match status" value="1"/>
</dbReference>
<dbReference type="PROSITE" id="PS50102">
    <property type="entry name" value="RRM"/>
    <property type="match status" value="1"/>
</dbReference>
<dbReference type="Pfam" id="PF00076">
    <property type="entry name" value="RRM_1"/>
    <property type="match status" value="1"/>
</dbReference>
<evidence type="ECO:0000256" key="2">
    <source>
        <dbReference type="PROSITE-ProRule" id="PRU00176"/>
    </source>
</evidence>
<dbReference type="GO" id="GO:0003723">
    <property type="term" value="F:RNA binding"/>
    <property type="evidence" value="ECO:0007669"/>
    <property type="project" value="UniProtKB-UniRule"/>
</dbReference>
<organism evidence="4 5">
    <name type="scientific">Spirodela intermedia</name>
    <name type="common">Intermediate duckweed</name>
    <dbReference type="NCBI Taxonomy" id="51605"/>
    <lineage>
        <taxon>Eukaryota</taxon>
        <taxon>Viridiplantae</taxon>
        <taxon>Streptophyta</taxon>
        <taxon>Embryophyta</taxon>
        <taxon>Tracheophyta</taxon>
        <taxon>Spermatophyta</taxon>
        <taxon>Magnoliopsida</taxon>
        <taxon>Liliopsida</taxon>
        <taxon>Araceae</taxon>
        <taxon>Lemnoideae</taxon>
        <taxon>Spirodela</taxon>
    </lineage>
</organism>
<sequence length="169" mass="19048">MKFTYFIFYRIFGISFTRRLNRETTSDKLQEAFSRFGQVVDGFSRGFGFVQYATLEDAAAGKKGMDGKFLDGWVILGDYSRPRPPPFGVISHPKSTLDQPPLSSQSQPCYRFKDSNNRASSGNNQFSVGSLLNLRFRIKVSINHNPQSWASSHPIPSPSLLPVGFTWLL</sequence>
<keyword evidence="5" id="KW-1185">Reference proteome</keyword>
<gene>
    <name evidence="4" type="ORF">SI8410_13017573</name>
</gene>
<dbReference type="InterPro" id="IPR000504">
    <property type="entry name" value="RRM_dom"/>
</dbReference>
<dbReference type="EMBL" id="LR746276">
    <property type="protein sequence ID" value="CAA7406895.1"/>
    <property type="molecule type" value="Genomic_DNA"/>
</dbReference>
<dbReference type="Gene3D" id="3.30.70.330">
    <property type="match status" value="1"/>
</dbReference>
<dbReference type="InterPro" id="IPR012677">
    <property type="entry name" value="Nucleotide-bd_a/b_plait_sf"/>
</dbReference>
<keyword evidence="1 2" id="KW-0694">RNA-binding</keyword>
<protein>
    <recommendedName>
        <fullName evidence="3">RRM domain-containing protein</fullName>
    </recommendedName>
</protein>
<proteinExistence type="predicted"/>
<evidence type="ECO:0000256" key="1">
    <source>
        <dbReference type="ARBA" id="ARBA00022884"/>
    </source>
</evidence>
<dbReference type="OrthoDB" id="439808at2759"/>
<evidence type="ECO:0000313" key="4">
    <source>
        <dbReference type="EMBL" id="CAA7406895.1"/>
    </source>
</evidence>
<feature type="domain" description="RRM" evidence="3">
    <location>
        <begin position="13"/>
        <end position="82"/>
    </location>
</feature>
<evidence type="ECO:0000259" key="3">
    <source>
        <dbReference type="PROSITE" id="PS50102"/>
    </source>
</evidence>
<dbReference type="PANTHER" id="PTHR48029:SF1">
    <property type="entry name" value="NUCLEOLAR PROTEIN 8"/>
    <property type="match status" value="1"/>
</dbReference>
<name>A0A7I8LCA2_SPIIN</name>
<evidence type="ECO:0000313" key="5">
    <source>
        <dbReference type="Proteomes" id="UP000663760"/>
    </source>
</evidence>
<dbReference type="PANTHER" id="PTHR48029">
    <property type="entry name" value="NUCLEOLAR PROTEIN 8"/>
    <property type="match status" value="1"/>
</dbReference>
<reference evidence="4" key="1">
    <citation type="submission" date="2020-02" db="EMBL/GenBank/DDBJ databases">
        <authorList>
            <person name="Scholz U."/>
            <person name="Mascher M."/>
            <person name="Fiebig A."/>
        </authorList>
    </citation>
    <scope>NUCLEOTIDE SEQUENCE</scope>
</reference>
<dbReference type="Proteomes" id="UP000663760">
    <property type="component" value="Chromosome 13"/>
</dbReference>
<dbReference type="AlphaFoldDB" id="A0A7I8LCA2"/>